<sequence>MDTSYQTSSFTQLDMSPQNMQFPTGFLWGAATSAYQIEGAWNEDGKGLSIWDTFAHTPGNIRDGQSGDVACDHYHRWREDIELMKAMGLKAYRFSISWPRIFPQGTGKFNPNGLDFYQRLVDELLKAEIEPFVTLYHWDLPQSLQDQGGWPARDTAKAFVQYADQVSRVLGDRVKYWITFNEPFIVAWLGYLIGEHAPGHKDRDEMLHAAHHLLLAHGWSVPILRQNSPHAQVGITLDFYPVTPASSHFADRYAAWLQDGYRNRWLLDPLVARGYPPEVIQFFNYSMDFIQPGDLEVIATPIDFMGMNYYSRQIIRARDRENEDFTPIFLPPPSGSELTEMGWEVYPQGLFEWLTRLTYEYRFPAIYVTENGAAYPDNPNDSKIEDVQRINYLREHFTQAWQALQVGVPLKGYFVWSLMDNFEWSHGYTKRFGLIYVDFKTQERRMKSSAYWYRRVIASGKLD</sequence>
<comment type="caution">
    <text evidence="11">The sequence shown here is derived from an EMBL/GenBank/DDBJ whole genome shotgun (WGS) entry which is preliminary data.</text>
</comment>
<dbReference type="EC" id="3.2.1.21" evidence="3 10"/>
<dbReference type="PROSITE" id="PS00653">
    <property type="entry name" value="GLYCOSYL_HYDROL_F1_2"/>
    <property type="match status" value="1"/>
</dbReference>
<evidence type="ECO:0000256" key="3">
    <source>
        <dbReference type="ARBA" id="ARBA00012744"/>
    </source>
</evidence>
<evidence type="ECO:0000256" key="2">
    <source>
        <dbReference type="ARBA" id="ARBA00010838"/>
    </source>
</evidence>
<keyword evidence="5" id="KW-0136">Cellulose degradation</keyword>
<comment type="similarity">
    <text evidence="2 10">Belongs to the glycosyl hydrolase 1 family.</text>
</comment>
<feature type="active site" description="Nucleophile" evidence="9">
    <location>
        <position position="370"/>
    </location>
</feature>
<proteinExistence type="inferred from homology"/>
<evidence type="ECO:0000256" key="1">
    <source>
        <dbReference type="ARBA" id="ARBA00000448"/>
    </source>
</evidence>
<evidence type="ECO:0000256" key="5">
    <source>
        <dbReference type="ARBA" id="ARBA00023001"/>
    </source>
</evidence>
<dbReference type="Proteomes" id="UP001254165">
    <property type="component" value="Unassembled WGS sequence"/>
</dbReference>
<protein>
    <recommendedName>
        <fullName evidence="3 10">Beta-glucosidase</fullName>
        <ecNumber evidence="3 10">3.2.1.21</ecNumber>
    </recommendedName>
</protein>
<dbReference type="PANTHER" id="PTHR10353">
    <property type="entry name" value="GLYCOSYL HYDROLASE"/>
    <property type="match status" value="1"/>
</dbReference>
<evidence type="ECO:0000256" key="8">
    <source>
        <dbReference type="ARBA" id="ARBA00023326"/>
    </source>
</evidence>
<evidence type="ECO:0000313" key="12">
    <source>
        <dbReference type="Proteomes" id="UP001254165"/>
    </source>
</evidence>
<dbReference type="InterPro" id="IPR017736">
    <property type="entry name" value="Glyco_hydro_1_beta-glucosidase"/>
</dbReference>
<accession>A0ABU3NMR4</accession>
<dbReference type="NCBIfam" id="TIGR03356">
    <property type="entry name" value="BGL"/>
    <property type="match status" value="1"/>
</dbReference>
<dbReference type="EMBL" id="JAUHMF010000001">
    <property type="protein sequence ID" value="MDT8897126.1"/>
    <property type="molecule type" value="Genomic_DNA"/>
</dbReference>
<dbReference type="SUPFAM" id="SSF51445">
    <property type="entry name" value="(Trans)glycosidases"/>
    <property type="match status" value="1"/>
</dbReference>
<dbReference type="RefSeq" id="WP_315623776.1">
    <property type="nucleotide sequence ID" value="NZ_JAUHMF010000001.1"/>
</dbReference>
<evidence type="ECO:0000256" key="10">
    <source>
        <dbReference type="RuleBase" id="RU361175"/>
    </source>
</evidence>
<dbReference type="Gene3D" id="3.20.20.80">
    <property type="entry name" value="Glycosidases"/>
    <property type="match status" value="1"/>
</dbReference>
<dbReference type="InterPro" id="IPR033132">
    <property type="entry name" value="GH_1_N_CS"/>
</dbReference>
<keyword evidence="12" id="KW-1185">Reference proteome</keyword>
<evidence type="ECO:0000256" key="7">
    <source>
        <dbReference type="ARBA" id="ARBA00023295"/>
    </source>
</evidence>
<dbReference type="PANTHER" id="PTHR10353:SF36">
    <property type="entry name" value="LP05116P"/>
    <property type="match status" value="1"/>
</dbReference>
<comment type="catalytic activity">
    <reaction evidence="1 10">
        <text>Hydrolysis of terminal, non-reducing beta-D-glucosyl residues with release of beta-D-glucose.</text>
        <dbReference type="EC" id="3.2.1.21"/>
    </reaction>
</comment>
<reference evidence="11 12" key="1">
    <citation type="submission" date="2023-07" db="EMBL/GenBank/DDBJ databases">
        <title>Novel species of Thermanaerothrix with wide hydrolytic capabilities.</title>
        <authorList>
            <person name="Zayulina K.S."/>
            <person name="Podosokorskaya O.A."/>
            <person name="Elcheninov A.G."/>
        </authorList>
    </citation>
    <scope>NUCLEOTIDE SEQUENCE [LARGE SCALE GENOMIC DNA]</scope>
    <source>
        <strain evidence="11 12">4228-RoL</strain>
    </source>
</reference>
<organism evidence="11 12">
    <name type="scientific">Thermanaerothrix solaris</name>
    <dbReference type="NCBI Taxonomy" id="3058434"/>
    <lineage>
        <taxon>Bacteria</taxon>
        <taxon>Bacillati</taxon>
        <taxon>Chloroflexota</taxon>
        <taxon>Anaerolineae</taxon>
        <taxon>Anaerolineales</taxon>
        <taxon>Anaerolineaceae</taxon>
        <taxon>Thermanaerothrix</taxon>
    </lineage>
</organism>
<dbReference type="GO" id="GO:0008422">
    <property type="term" value="F:beta-glucosidase activity"/>
    <property type="evidence" value="ECO:0007669"/>
    <property type="project" value="UniProtKB-EC"/>
</dbReference>
<keyword evidence="4 10" id="KW-0378">Hydrolase</keyword>
<dbReference type="PROSITE" id="PS00572">
    <property type="entry name" value="GLYCOSYL_HYDROL_F1_1"/>
    <property type="match status" value="1"/>
</dbReference>
<evidence type="ECO:0000313" key="11">
    <source>
        <dbReference type="EMBL" id="MDT8897126.1"/>
    </source>
</evidence>
<evidence type="ECO:0000256" key="6">
    <source>
        <dbReference type="ARBA" id="ARBA00023277"/>
    </source>
</evidence>
<dbReference type="InterPro" id="IPR001360">
    <property type="entry name" value="Glyco_hydro_1"/>
</dbReference>
<keyword evidence="7 10" id="KW-0326">Glycosidase</keyword>
<evidence type="ECO:0000256" key="4">
    <source>
        <dbReference type="ARBA" id="ARBA00022801"/>
    </source>
</evidence>
<dbReference type="InterPro" id="IPR017853">
    <property type="entry name" value="GH"/>
</dbReference>
<name>A0ABU3NMR4_9CHLR</name>
<dbReference type="InterPro" id="IPR018120">
    <property type="entry name" value="Glyco_hydro_1_AS"/>
</dbReference>
<dbReference type="Pfam" id="PF00232">
    <property type="entry name" value="Glyco_hydro_1"/>
    <property type="match status" value="1"/>
</dbReference>
<keyword evidence="8" id="KW-0624">Polysaccharide degradation</keyword>
<keyword evidence="6" id="KW-0119">Carbohydrate metabolism</keyword>
<gene>
    <name evidence="11" type="ORF">QYE77_02525</name>
</gene>
<evidence type="ECO:0000256" key="9">
    <source>
        <dbReference type="PROSITE-ProRule" id="PRU10055"/>
    </source>
</evidence>
<dbReference type="PRINTS" id="PR00131">
    <property type="entry name" value="GLHYDRLASE1"/>
</dbReference>